<feature type="region of interest" description="Disordered" evidence="1">
    <location>
        <begin position="515"/>
        <end position="581"/>
    </location>
</feature>
<dbReference type="InterPro" id="IPR015915">
    <property type="entry name" value="Kelch-typ_b-propeller"/>
</dbReference>
<dbReference type="Gene3D" id="2.120.10.80">
    <property type="entry name" value="Kelch-type beta propeller"/>
    <property type="match status" value="1"/>
</dbReference>
<dbReference type="InterPro" id="IPR052588">
    <property type="entry name" value="Kelch_domain_protein"/>
</dbReference>
<dbReference type="OrthoDB" id="4447at2759"/>
<feature type="compositionally biased region" description="Acidic residues" evidence="1">
    <location>
        <begin position="552"/>
        <end position="566"/>
    </location>
</feature>
<feature type="compositionally biased region" description="Basic and acidic residues" evidence="1">
    <location>
        <begin position="13"/>
        <end position="23"/>
    </location>
</feature>
<gene>
    <name evidence="2" type="ORF">C0Q70_19559</name>
</gene>
<evidence type="ECO:0000313" key="2">
    <source>
        <dbReference type="EMBL" id="PVD21386.1"/>
    </source>
</evidence>
<evidence type="ECO:0000256" key="1">
    <source>
        <dbReference type="SAM" id="MobiDB-lite"/>
    </source>
</evidence>
<accession>A0A2T7NJQ9</accession>
<proteinExistence type="predicted"/>
<dbReference type="STRING" id="400727.A0A2T7NJQ9"/>
<evidence type="ECO:0008006" key="4">
    <source>
        <dbReference type="Google" id="ProtNLM"/>
    </source>
</evidence>
<feature type="compositionally biased region" description="Acidic residues" evidence="1">
    <location>
        <begin position="527"/>
        <end position="537"/>
    </location>
</feature>
<comment type="caution">
    <text evidence="2">The sequence shown here is derived from an EMBL/GenBank/DDBJ whole genome shotgun (WGS) entry which is preliminary data.</text>
</comment>
<dbReference type="PANTHER" id="PTHR46063">
    <property type="entry name" value="KELCH DOMAIN-CONTAINING PROTEIN"/>
    <property type="match status" value="1"/>
</dbReference>
<dbReference type="SUPFAM" id="SSF117281">
    <property type="entry name" value="Kelch motif"/>
    <property type="match status" value="1"/>
</dbReference>
<dbReference type="AlphaFoldDB" id="A0A2T7NJQ9"/>
<dbReference type="Pfam" id="PF24681">
    <property type="entry name" value="Kelch_KLHDC2_KLHL20_DRC7"/>
    <property type="match status" value="1"/>
</dbReference>
<dbReference type="OMA" id="PSPRVGC"/>
<feature type="compositionally biased region" description="Basic residues" evidence="1">
    <location>
        <begin position="1"/>
        <end position="12"/>
    </location>
</feature>
<feature type="compositionally biased region" description="Acidic residues" evidence="1">
    <location>
        <begin position="374"/>
        <end position="391"/>
    </location>
</feature>
<reference evidence="2 3" key="1">
    <citation type="submission" date="2018-04" db="EMBL/GenBank/DDBJ databases">
        <title>The genome of golden apple snail Pomacea canaliculata provides insight into stress tolerance and invasive adaptation.</title>
        <authorList>
            <person name="Liu C."/>
            <person name="Liu B."/>
            <person name="Ren Y."/>
            <person name="Zhang Y."/>
            <person name="Wang H."/>
            <person name="Li S."/>
            <person name="Jiang F."/>
            <person name="Yin L."/>
            <person name="Zhang G."/>
            <person name="Qian W."/>
            <person name="Fan W."/>
        </authorList>
    </citation>
    <scope>NUCLEOTIDE SEQUENCE [LARGE SCALE GENOMIC DNA]</scope>
    <source>
        <strain evidence="2">SZHN2017</strain>
        <tissue evidence="2">Muscle</tissue>
    </source>
</reference>
<keyword evidence="3" id="KW-1185">Reference proteome</keyword>
<protein>
    <recommendedName>
        <fullName evidence="4">DUF4110 domain-containing protein</fullName>
    </recommendedName>
</protein>
<dbReference type="PANTHER" id="PTHR46063:SF1">
    <property type="entry name" value="KELCH DOMAIN-CONTAINING PROTEIN 4"/>
    <property type="match status" value="1"/>
</dbReference>
<evidence type="ECO:0000313" key="3">
    <source>
        <dbReference type="Proteomes" id="UP000245119"/>
    </source>
</evidence>
<feature type="region of interest" description="Disordered" evidence="1">
    <location>
        <begin position="361"/>
        <end position="398"/>
    </location>
</feature>
<dbReference type="Proteomes" id="UP000245119">
    <property type="component" value="Linkage Group LG12"/>
</dbReference>
<name>A0A2T7NJQ9_POMCA</name>
<feature type="region of interest" description="Disordered" evidence="1">
    <location>
        <begin position="1"/>
        <end position="33"/>
    </location>
</feature>
<dbReference type="EMBL" id="PZQS01000012">
    <property type="protein sequence ID" value="PVD21386.1"/>
    <property type="molecule type" value="Genomic_DNA"/>
</dbReference>
<organism evidence="2 3">
    <name type="scientific">Pomacea canaliculata</name>
    <name type="common">Golden apple snail</name>
    <dbReference type="NCBI Taxonomy" id="400727"/>
    <lineage>
        <taxon>Eukaryota</taxon>
        <taxon>Metazoa</taxon>
        <taxon>Spiralia</taxon>
        <taxon>Lophotrochozoa</taxon>
        <taxon>Mollusca</taxon>
        <taxon>Gastropoda</taxon>
        <taxon>Caenogastropoda</taxon>
        <taxon>Architaenioglossa</taxon>
        <taxon>Ampullarioidea</taxon>
        <taxon>Ampullariidae</taxon>
        <taxon>Pomacea</taxon>
    </lineage>
</organism>
<sequence>MGKKNKDKKGKGKEKTELKTEKKAAKRAKKEIAEKGEEDIEQLIAKFTEHDKRLTQVIEEKCPPPTPRSNMTLVSHPEREELIVFGGEYFTGSKMHLYNDLFFYNISKDEWTKVMSPKPPPPRSSHQAAVMAQGGGQMWVFGGEFSSHSQNQFFHYRDLWVLHLKEKKWEEIKSPGGPSARSGHRMVAFKKQLFVFGGFHDNARDYKYFNDIYSFDTGTYVWTKLEPAGNPPSPRSGCLLFATPTRLLVYGGYSKEKVKRDVDKGFIHTDMFALLPEGKSEGVNPKWRWQNVKQSGIRPSPRCGMSAVIAPGNRGVLFGGVFDEEEDEEQLDGVFYNDLFSLDLDKGHWYSVNLRGERPACAEKKRRRKQKQEEGEENMNAEEGIDTEDADNLNKDDIDVGTSDLEEALEEEPIMQDETQGTSATTPAVFPGGEVFSVTVGPQISLDSGGEVVNNDQTRPAQKIFRPSARMKPCLAVKESTLYLYGGTYEEGDRQITLSDLYTLNLGKLDTWQTVIGPDPQTQEWQESSDDDDDEKEEDRKRKGATAKKTEEDESDDDSSDIDMTFDDAPKREEGEMSDDYFSRTQDYWLTQAKTITEGDGISLSDRKLLKLAKEICQEATGQD</sequence>